<reference evidence="1 2" key="1">
    <citation type="submission" date="2022-08" db="EMBL/GenBank/DDBJ databases">
        <title>Reclassification of Massilia species as members of the genera Telluria, Duganella, Pseudoduganella, Mokoshia gen. nov. and Zemynaea gen. nov. using orthogonal and non-orthogonal genome-based approaches.</title>
        <authorList>
            <person name="Bowman J.P."/>
        </authorList>
    </citation>
    <scope>NUCLEOTIDE SEQUENCE [LARGE SCALE GENOMIC DNA]</scope>
    <source>
        <strain evidence="1 2">LMG 28164</strain>
    </source>
</reference>
<keyword evidence="2" id="KW-1185">Reference proteome</keyword>
<dbReference type="SUPFAM" id="SSF53474">
    <property type="entry name" value="alpha/beta-Hydrolases"/>
    <property type="match status" value="1"/>
</dbReference>
<protein>
    <submittedName>
        <fullName evidence="1">GPI inositol-deacylase</fullName>
    </submittedName>
</protein>
<evidence type="ECO:0000313" key="1">
    <source>
        <dbReference type="EMBL" id="MCS0588697.1"/>
    </source>
</evidence>
<dbReference type="EMBL" id="JANUGX010000004">
    <property type="protein sequence ID" value="MCS0588697.1"/>
    <property type="molecule type" value="Genomic_DNA"/>
</dbReference>
<evidence type="ECO:0000313" key="2">
    <source>
        <dbReference type="Proteomes" id="UP001205560"/>
    </source>
</evidence>
<comment type="caution">
    <text evidence="1">The sequence shown here is derived from an EMBL/GenBank/DDBJ whole genome shotgun (WGS) entry which is preliminary data.</text>
</comment>
<dbReference type="Proteomes" id="UP001205560">
    <property type="component" value="Unassembled WGS sequence"/>
</dbReference>
<sequence length="603" mass="66764">MNEDKVLNERGNYQGEFSQGVGGWAEYTVHMTETSDTIRHDVTVPPGKVIPVIFLPGVMGSNLRMSKKRQDELKRADNRAWRPDDLVSSPLSVGAKVGLGGWFRKASPAQRQLVFDPNETEVEYYHYTEDKGRFDPEGKETLAADARHRNVPDSLSPILPLIRTQMPPPGRRDFGKLESAAQVARWRGWSEVLFAGAYGEMLKTAERYLNNISRNGLLDPYGCWKSGSYTSLFGPSSGLEVDRDDLKKIAACWYPVHAMGYNYLKSNGESAKVIAERIRGLVRGYQQRDFKCSEVIVVTHSMGGLVGRALLHPKYGKLLNDPAVKVLGMYHSAMPTLGAAAAYRRMRFGFQEKEGIKAEIFAEIIGIDGQHATAILANAPAPLELLPATGYGKDWLKVVDGCGRTIRSWPQGNENALDSIYLQSRQNWWRLIHPDWVNPGNVLEKDGGGLAKVWKRLASANKFLDTIGTTFHPSQCYASYCASDEHKSYGSLVFKVMNPEVWDTRHISLPPADTWKLLTDDKKGTLTVQAGAKVLTLKLQPGDAAGDETVPAERSARKIAGTLFAHGQAKGSGYEHQDSYAHPHVLASMLHAIAKIATTAKWE</sequence>
<gene>
    <name evidence="1" type="ORF">NX782_05725</name>
</gene>
<name>A0ABT2A3D3_9BURK</name>
<accession>A0ABT2A3D3</accession>
<organism evidence="1 2">
    <name type="scientific">Massilia norwichensis</name>
    <dbReference type="NCBI Taxonomy" id="1442366"/>
    <lineage>
        <taxon>Bacteria</taxon>
        <taxon>Pseudomonadati</taxon>
        <taxon>Pseudomonadota</taxon>
        <taxon>Betaproteobacteria</taxon>
        <taxon>Burkholderiales</taxon>
        <taxon>Oxalobacteraceae</taxon>
        <taxon>Telluria group</taxon>
        <taxon>Massilia</taxon>
    </lineage>
</organism>
<dbReference type="Gene3D" id="3.40.50.1820">
    <property type="entry name" value="alpha/beta hydrolase"/>
    <property type="match status" value="1"/>
</dbReference>
<dbReference type="RefSeq" id="WP_258844449.1">
    <property type="nucleotide sequence ID" value="NZ_JANUGX010000004.1"/>
</dbReference>
<proteinExistence type="predicted"/>
<dbReference type="InterPro" id="IPR029058">
    <property type="entry name" value="AB_hydrolase_fold"/>
</dbReference>